<dbReference type="PANTHER" id="PTHR45849:SF1">
    <property type="entry name" value="FACT COMPLEX SUBUNIT SSRP1"/>
    <property type="match status" value="1"/>
</dbReference>
<dbReference type="SMART" id="SM01287">
    <property type="entry name" value="Rtt106"/>
    <property type="match status" value="1"/>
</dbReference>
<comment type="caution">
    <text evidence="12">The sequence shown here is derived from an EMBL/GenBank/DDBJ whole genome shotgun (WGS) entry which is preliminary data.</text>
</comment>
<feature type="region of interest" description="Disordered" evidence="10">
    <location>
        <begin position="462"/>
        <end position="528"/>
    </location>
</feature>
<dbReference type="InterPro" id="IPR000969">
    <property type="entry name" value="SSRP1/POB3"/>
</dbReference>
<feature type="compositionally biased region" description="Basic and acidic residues" evidence="10">
    <location>
        <begin position="637"/>
        <end position="654"/>
    </location>
</feature>
<dbReference type="InterPro" id="IPR048993">
    <property type="entry name" value="SSRP1-like_PH1"/>
</dbReference>
<dbReference type="Pfam" id="PF17292">
    <property type="entry name" value="POB3_N"/>
    <property type="match status" value="1"/>
</dbReference>
<dbReference type="EMBL" id="CAJNNW010026067">
    <property type="protein sequence ID" value="CAE8682365.1"/>
    <property type="molecule type" value="Genomic_DNA"/>
</dbReference>
<keyword evidence="6" id="KW-0805">Transcription regulation</keyword>
<dbReference type="Gene3D" id="2.30.29.150">
    <property type="match status" value="1"/>
</dbReference>
<dbReference type="Gene3D" id="1.25.40.180">
    <property type="match status" value="1"/>
</dbReference>
<comment type="subcellular location">
    <subcellularLocation>
        <location evidence="1">Chromosome</location>
    </subcellularLocation>
</comment>
<evidence type="ECO:0000256" key="9">
    <source>
        <dbReference type="ARBA" id="ARBA00023242"/>
    </source>
</evidence>
<dbReference type="InterPro" id="IPR016024">
    <property type="entry name" value="ARM-type_fold"/>
</dbReference>
<comment type="similarity">
    <text evidence="2">Belongs to the SSRP1 family.</text>
</comment>
<feature type="region of interest" description="Disordered" evidence="10">
    <location>
        <begin position="637"/>
        <end position="656"/>
    </location>
</feature>
<proteinExistence type="inferred from homology"/>
<keyword evidence="8" id="KW-0234">DNA repair</keyword>
<dbReference type="Pfam" id="PF08512">
    <property type="entry name" value="Rttp106-like_middle"/>
    <property type="match status" value="1"/>
</dbReference>
<feature type="region of interest" description="Disordered" evidence="10">
    <location>
        <begin position="570"/>
        <end position="605"/>
    </location>
</feature>
<dbReference type="SUPFAM" id="SSF50729">
    <property type="entry name" value="PH domain-like"/>
    <property type="match status" value="1"/>
</dbReference>
<keyword evidence="4" id="KW-0235">DNA replication</keyword>
<dbReference type="Pfam" id="PF03531">
    <property type="entry name" value="SSrecog"/>
    <property type="match status" value="1"/>
</dbReference>
<keyword evidence="7" id="KW-0804">Transcription</keyword>
<dbReference type="GO" id="GO:0006260">
    <property type="term" value="P:DNA replication"/>
    <property type="evidence" value="ECO:0007669"/>
    <property type="project" value="UniProtKB-KW"/>
</dbReference>
<dbReference type="SUPFAM" id="SSF48371">
    <property type="entry name" value="ARM repeat"/>
    <property type="match status" value="1"/>
</dbReference>
<feature type="region of interest" description="Disordered" evidence="10">
    <location>
        <begin position="843"/>
        <end position="866"/>
    </location>
</feature>
<dbReference type="PRINTS" id="PR00887">
    <property type="entry name" value="SSRCOGNITION"/>
</dbReference>
<dbReference type="GO" id="GO:0035101">
    <property type="term" value="C:FACT complex"/>
    <property type="evidence" value="ECO:0007669"/>
    <property type="project" value="TreeGrafter"/>
</dbReference>
<dbReference type="GO" id="GO:0006281">
    <property type="term" value="P:DNA repair"/>
    <property type="evidence" value="ECO:0007669"/>
    <property type="project" value="UniProtKB-KW"/>
</dbReference>
<feature type="domain" description="Histone chaperone RTT106/FACT complex subunit SPT16-like middle" evidence="11">
    <location>
        <begin position="359"/>
        <end position="444"/>
    </location>
</feature>
<name>A0A813JQM1_POLGL</name>
<dbReference type="InterPro" id="IPR035417">
    <property type="entry name" value="SSRP1/POB3_N"/>
</dbReference>
<dbReference type="Pfam" id="PF21103">
    <property type="entry name" value="PH1_SSRP1-like"/>
    <property type="match status" value="1"/>
</dbReference>
<dbReference type="Gene3D" id="2.30.29.220">
    <property type="entry name" value="Structure-specific recognition protein (SSRP1)"/>
    <property type="match status" value="1"/>
</dbReference>
<keyword evidence="9" id="KW-0539">Nucleus</keyword>
<sequence>EPSDWVMADAPLFRNIAFLGKAGTGAFKLGAQQFGWKCTEKSLPETVFAEAGSNVVSAEWQPVCGGGKCLLKFTCKGVAGSIRFAGFAETDRASIKVYLQSNYNVELKEQAVSIAGWSWGDWQLSDDASLKVTIDGKLGMELDVSELSQVTTVGKTDLNLEFQDDTAAQPQDEVLQSIRFFVPSGTNGEGAGNTTEELKEKIQRAAQLSVSGDSLAQIRDVTIVAPRGKHDLEFYPKVVKVRGKTLSYTIKYDSISRLFLLDMPGAIAQKMLVLGLSVPLRHGNQSHALLGMLMETSSTVDESQLPEDVWTSSGLVESRNGILEARQTYVVVTKLFKEFSKQAPVSPADGFKAANPYKIASIECSYKTQRGHMFFFKKSVLWVSKPITWLTYKNISSVEFSESTLRTSTFDLVFNMKGTKFEFMQIEQKVYEAVLKFLSENDDLKGKIVNLDMAEKRVKAMNRRQAEPTVAGQRAAAARRPAATGSKPASKEDGSEDEDYNEDEDGDFEDEDASEAEEEDEEDAESDEVVVLSPVAIFSFRYGVPIEIIVFGLLLAGYKGSRWFNDRRRSGLEGASSGAEQKATSEDSGAGRHVPRQDSKPKSFVSWRPWKRGARSGAEASKSESDEALTWRSRAAEAKARFRPGPKEAKKVEPKSGLAALKKTASQTQYRSIINKLTPEKFDKLCEQLLVLLPLASADSPAASGDAASNAEKCVCSDDEFGKIMDELLSLIFETCSRQHQYTEMYTNLCQKLLDFVAKDRPSLDGRACVWGKIQHIFQTVVLKSPEIPADLPEDEYMDRKVKIKEKMVGMVKLGGDLVARGLVPCEGVMQWIHTLLSEKTQQVYSPQEGEEDTIKEHEKDVEQRE</sequence>
<evidence type="ECO:0000256" key="1">
    <source>
        <dbReference type="ARBA" id="ARBA00004286"/>
    </source>
</evidence>
<evidence type="ECO:0000256" key="10">
    <source>
        <dbReference type="SAM" id="MobiDB-lite"/>
    </source>
</evidence>
<feature type="compositionally biased region" description="Acidic residues" evidence="10">
    <location>
        <begin position="494"/>
        <end position="528"/>
    </location>
</feature>
<dbReference type="PANTHER" id="PTHR45849">
    <property type="entry name" value="FACT COMPLEX SUBUNIT SSRP1"/>
    <property type="match status" value="1"/>
</dbReference>
<keyword evidence="5" id="KW-0227">DNA damage</keyword>
<dbReference type="InterPro" id="IPR038167">
    <property type="entry name" value="SSRP1_sf"/>
</dbReference>
<dbReference type="InterPro" id="IPR013719">
    <property type="entry name" value="RTT106/SPT16-like_middle_dom"/>
</dbReference>
<dbReference type="InterPro" id="IPR050454">
    <property type="entry name" value="RTT106/SSRP1_HistChap/FACT"/>
</dbReference>
<feature type="compositionally biased region" description="Basic and acidic residues" evidence="10">
    <location>
        <begin position="853"/>
        <end position="866"/>
    </location>
</feature>
<reference evidence="12" key="1">
    <citation type="submission" date="2021-02" db="EMBL/GenBank/DDBJ databases">
        <authorList>
            <person name="Dougan E. K."/>
            <person name="Rhodes N."/>
            <person name="Thang M."/>
            <person name="Chan C."/>
        </authorList>
    </citation>
    <scope>NUCLEOTIDE SEQUENCE</scope>
</reference>
<dbReference type="InterPro" id="IPR024954">
    <property type="entry name" value="SSRP1_DD"/>
</dbReference>
<evidence type="ECO:0000256" key="5">
    <source>
        <dbReference type="ARBA" id="ARBA00022763"/>
    </source>
</evidence>
<dbReference type="AlphaFoldDB" id="A0A813JQM1"/>
<dbReference type="Gene3D" id="2.30.29.30">
    <property type="entry name" value="Pleckstrin-homology domain (PH domain)/Phosphotyrosine-binding domain (PTB)"/>
    <property type="match status" value="2"/>
</dbReference>
<evidence type="ECO:0000256" key="2">
    <source>
        <dbReference type="ARBA" id="ARBA00010060"/>
    </source>
</evidence>
<dbReference type="GO" id="GO:0003677">
    <property type="term" value="F:DNA binding"/>
    <property type="evidence" value="ECO:0007669"/>
    <property type="project" value="InterPro"/>
</dbReference>
<dbReference type="GO" id="GO:0031491">
    <property type="term" value="F:nucleosome binding"/>
    <property type="evidence" value="ECO:0007669"/>
    <property type="project" value="TreeGrafter"/>
</dbReference>
<evidence type="ECO:0000256" key="7">
    <source>
        <dbReference type="ARBA" id="ARBA00023163"/>
    </source>
</evidence>
<protein>
    <recommendedName>
        <fullName evidence="11">Histone chaperone RTT106/FACT complex subunit SPT16-like middle domain-containing protein</fullName>
    </recommendedName>
</protein>
<dbReference type="InterPro" id="IPR011993">
    <property type="entry name" value="PH-like_dom_sf"/>
</dbReference>
<feature type="non-terminal residue" evidence="12">
    <location>
        <position position="866"/>
    </location>
</feature>
<feature type="non-terminal residue" evidence="12">
    <location>
        <position position="1"/>
    </location>
</feature>
<evidence type="ECO:0000256" key="6">
    <source>
        <dbReference type="ARBA" id="ARBA00023015"/>
    </source>
</evidence>
<evidence type="ECO:0000313" key="13">
    <source>
        <dbReference type="Proteomes" id="UP000626109"/>
    </source>
</evidence>
<gene>
    <name evidence="12" type="ORF">PGLA2088_LOCUS22901</name>
</gene>
<dbReference type="GO" id="GO:0042393">
    <property type="term" value="F:histone binding"/>
    <property type="evidence" value="ECO:0007669"/>
    <property type="project" value="TreeGrafter"/>
</dbReference>
<evidence type="ECO:0000259" key="11">
    <source>
        <dbReference type="SMART" id="SM01287"/>
    </source>
</evidence>
<dbReference type="Proteomes" id="UP000626109">
    <property type="component" value="Unassembled WGS sequence"/>
</dbReference>
<evidence type="ECO:0000313" key="12">
    <source>
        <dbReference type="EMBL" id="CAE8682365.1"/>
    </source>
</evidence>
<accession>A0A813JQM1</accession>
<organism evidence="12 13">
    <name type="scientific">Polarella glacialis</name>
    <name type="common">Dinoflagellate</name>
    <dbReference type="NCBI Taxonomy" id="89957"/>
    <lineage>
        <taxon>Eukaryota</taxon>
        <taxon>Sar</taxon>
        <taxon>Alveolata</taxon>
        <taxon>Dinophyceae</taxon>
        <taxon>Suessiales</taxon>
        <taxon>Suessiaceae</taxon>
        <taxon>Polarella</taxon>
    </lineage>
</organism>
<feature type="compositionally biased region" description="Low complexity" evidence="10">
    <location>
        <begin position="474"/>
        <end position="483"/>
    </location>
</feature>
<evidence type="ECO:0000256" key="3">
    <source>
        <dbReference type="ARBA" id="ARBA00022454"/>
    </source>
</evidence>
<evidence type="ECO:0000256" key="4">
    <source>
        <dbReference type="ARBA" id="ARBA00022705"/>
    </source>
</evidence>
<keyword evidence="3" id="KW-0158">Chromosome</keyword>
<evidence type="ECO:0000256" key="8">
    <source>
        <dbReference type="ARBA" id="ARBA00023204"/>
    </source>
</evidence>